<feature type="compositionally biased region" description="Low complexity" evidence="3">
    <location>
        <begin position="504"/>
        <end position="516"/>
    </location>
</feature>
<dbReference type="InterPro" id="IPR039537">
    <property type="entry name" value="Retrotran_Ty1/copia-like"/>
</dbReference>
<evidence type="ECO:0000259" key="4">
    <source>
        <dbReference type="PROSITE" id="PS50994"/>
    </source>
</evidence>
<dbReference type="AlphaFoldDB" id="A0A699I201"/>
<dbReference type="PROSITE" id="PS50994">
    <property type="entry name" value="INTEGRASE"/>
    <property type="match status" value="1"/>
</dbReference>
<dbReference type="PANTHER" id="PTHR42648">
    <property type="entry name" value="TRANSPOSASE, PUTATIVE-RELATED"/>
    <property type="match status" value="1"/>
</dbReference>
<reference evidence="5" key="1">
    <citation type="journal article" date="2019" name="Sci. Rep.">
        <title>Draft genome of Tanacetum cinerariifolium, the natural source of mosquito coil.</title>
        <authorList>
            <person name="Yamashiro T."/>
            <person name="Shiraishi A."/>
            <person name="Satake H."/>
            <person name="Nakayama K."/>
        </authorList>
    </citation>
    <scope>NUCLEOTIDE SEQUENCE</scope>
</reference>
<name>A0A699I201_TANCI</name>
<feature type="domain" description="Integrase catalytic" evidence="4">
    <location>
        <begin position="1"/>
        <end position="100"/>
    </location>
</feature>
<evidence type="ECO:0000256" key="3">
    <source>
        <dbReference type="SAM" id="MobiDB-lite"/>
    </source>
</evidence>
<organism evidence="5">
    <name type="scientific">Tanacetum cinerariifolium</name>
    <name type="common">Dalmatian daisy</name>
    <name type="synonym">Chrysanthemum cinerariifolium</name>
    <dbReference type="NCBI Taxonomy" id="118510"/>
    <lineage>
        <taxon>Eukaryota</taxon>
        <taxon>Viridiplantae</taxon>
        <taxon>Streptophyta</taxon>
        <taxon>Embryophyta</taxon>
        <taxon>Tracheophyta</taxon>
        <taxon>Spermatophyta</taxon>
        <taxon>Magnoliopsida</taxon>
        <taxon>eudicotyledons</taxon>
        <taxon>Gunneridae</taxon>
        <taxon>Pentapetalae</taxon>
        <taxon>asterids</taxon>
        <taxon>campanulids</taxon>
        <taxon>Asterales</taxon>
        <taxon>Asteraceae</taxon>
        <taxon>Asteroideae</taxon>
        <taxon>Anthemideae</taxon>
        <taxon>Anthemidinae</taxon>
        <taxon>Tanacetum</taxon>
    </lineage>
</organism>
<dbReference type="Gene3D" id="3.30.420.10">
    <property type="entry name" value="Ribonuclease H-like superfamily/Ribonuclease H"/>
    <property type="match status" value="1"/>
</dbReference>
<keyword evidence="1" id="KW-0479">Metal-binding</keyword>
<proteinExistence type="predicted"/>
<protein>
    <submittedName>
        <fullName evidence="5">Putative ribonuclease H-like domain-containing protein</fullName>
    </submittedName>
</protein>
<feature type="compositionally biased region" description="Pro residues" evidence="3">
    <location>
        <begin position="467"/>
        <end position="480"/>
    </location>
</feature>
<evidence type="ECO:0000256" key="2">
    <source>
        <dbReference type="ARBA" id="ARBA00022801"/>
    </source>
</evidence>
<dbReference type="GO" id="GO:0016787">
    <property type="term" value="F:hydrolase activity"/>
    <property type="evidence" value="ECO:0007669"/>
    <property type="project" value="UniProtKB-KW"/>
</dbReference>
<dbReference type="InterPro" id="IPR001584">
    <property type="entry name" value="Integrase_cat-core"/>
</dbReference>
<evidence type="ECO:0000256" key="1">
    <source>
        <dbReference type="ARBA" id="ARBA00022723"/>
    </source>
</evidence>
<dbReference type="GO" id="GO:0015074">
    <property type="term" value="P:DNA integration"/>
    <property type="evidence" value="ECO:0007669"/>
    <property type="project" value="InterPro"/>
</dbReference>
<dbReference type="GO" id="GO:0003676">
    <property type="term" value="F:nucleic acid binding"/>
    <property type="evidence" value="ECO:0007669"/>
    <property type="project" value="InterPro"/>
</dbReference>
<evidence type="ECO:0000313" key="5">
    <source>
        <dbReference type="EMBL" id="GEZ00232.1"/>
    </source>
</evidence>
<accession>A0A699I201</accession>
<dbReference type="PANTHER" id="PTHR42648:SF32">
    <property type="entry name" value="RIBONUCLEASE H-LIKE DOMAIN, GAG-PRE-INTEGRASE DOMAIN PROTEIN-RELATED"/>
    <property type="match status" value="1"/>
</dbReference>
<dbReference type="Pfam" id="PF07727">
    <property type="entry name" value="RVT_2"/>
    <property type="match status" value="1"/>
</dbReference>
<dbReference type="InterPro" id="IPR036397">
    <property type="entry name" value="RNaseH_sf"/>
</dbReference>
<dbReference type="EMBL" id="BKCJ010230816">
    <property type="protein sequence ID" value="GEZ00232.1"/>
    <property type="molecule type" value="Genomic_DNA"/>
</dbReference>
<dbReference type="GO" id="GO:0046872">
    <property type="term" value="F:metal ion binding"/>
    <property type="evidence" value="ECO:0007669"/>
    <property type="project" value="UniProtKB-KW"/>
</dbReference>
<sequence>MVKIIRSDNETEFKNQDLTKFCGMKGIKREFSVPRTPQQNRIDERKNKTLIEAARTMLADLLLPIPFWAKVVNTACYVQNMVLVTKPHNKTPYELLLCRTPSIGFMRPFGCPVNILNTLDPLAEFDWKADEGFLVRYYNVDDDDAFKGTKPEFEVEKPESEVYVSPSSSAKIKKHDDMTKIEAKGKSPIEVSTGYRNLILVVGQMSTNSTNTFSAAGHSNTAVSLTLGESSYVDHSQYPNDPNMPALKDITYSDDEEDVCAKADFSNLETTITEEGIDYEEVFAPVARIEAIRLFLAYASFMGFMVYQMDVKSAFLYGTIKEEVYVCQPPGFKDPDYPDKVYKVVKAIYRLHQALRAWYETLANYLLENGFQRGKIDQTLFIKKQKGDILLVQKPDGIFISQDKYVAETLRKFGLTDGKSASTPIDTKKPLLKDLDGIIVAQQDDDVADEVAVGVDDVPAADAEPTLPSPTPTTQPPPSQELPSTSHVISTPPLSPIAEPSSPPQQQQPSQPTHDA</sequence>
<dbReference type="SUPFAM" id="SSF53098">
    <property type="entry name" value="Ribonuclease H-like"/>
    <property type="match status" value="1"/>
</dbReference>
<gene>
    <name evidence="5" type="ORF">Tci_472205</name>
</gene>
<dbReference type="InterPro" id="IPR013103">
    <property type="entry name" value="RVT_2"/>
</dbReference>
<feature type="region of interest" description="Disordered" evidence="3">
    <location>
        <begin position="459"/>
        <end position="516"/>
    </location>
</feature>
<dbReference type="InterPro" id="IPR012337">
    <property type="entry name" value="RNaseH-like_sf"/>
</dbReference>
<comment type="caution">
    <text evidence="5">The sequence shown here is derived from an EMBL/GenBank/DDBJ whole genome shotgun (WGS) entry which is preliminary data.</text>
</comment>
<keyword evidence="2" id="KW-0378">Hydrolase</keyword>